<keyword evidence="3" id="KW-1185">Reference proteome</keyword>
<name>A0A0C3KJM6_9AGAM</name>
<dbReference type="Proteomes" id="UP000054248">
    <property type="component" value="Unassembled WGS sequence"/>
</dbReference>
<proteinExistence type="predicted"/>
<organism evidence="2 3">
    <name type="scientific">Tulasnella calospora MUT 4182</name>
    <dbReference type="NCBI Taxonomy" id="1051891"/>
    <lineage>
        <taxon>Eukaryota</taxon>
        <taxon>Fungi</taxon>
        <taxon>Dikarya</taxon>
        <taxon>Basidiomycota</taxon>
        <taxon>Agaricomycotina</taxon>
        <taxon>Agaricomycetes</taxon>
        <taxon>Cantharellales</taxon>
        <taxon>Tulasnellaceae</taxon>
        <taxon>Tulasnella</taxon>
    </lineage>
</organism>
<dbReference type="OrthoDB" id="10374191at2759"/>
<dbReference type="HOGENOM" id="CLU_967069_0_0_1"/>
<accession>A0A0C3KJM6</accession>
<protein>
    <submittedName>
        <fullName evidence="2">Uncharacterized protein</fullName>
    </submittedName>
</protein>
<dbReference type="AlphaFoldDB" id="A0A0C3KJM6"/>
<evidence type="ECO:0000313" key="2">
    <source>
        <dbReference type="EMBL" id="KIO21678.1"/>
    </source>
</evidence>
<gene>
    <name evidence="2" type="ORF">M407DRAFT_28740</name>
</gene>
<feature type="region of interest" description="Disordered" evidence="1">
    <location>
        <begin position="192"/>
        <end position="222"/>
    </location>
</feature>
<sequence length="288" mass="32236">MTNIAACGPSDEGLEDLIQDLSDEPLSLGKRDAWQPFFFSLNPSNSETSRSGRWRRGADSNEVATTRLFGWVHHESMLGPYGSMEHANLRWIRASSPIFDPLNMAKTQKQVLVLYLPPEINPRSPAATFMKSQGRCLYYIMREKAGQPPLDQVMEDESRERPPANRTNAWITSTQGGTFISLTSKLWQDGDINTNKSKTSGPLPRNLYSLEPQSEAPTSSPLPLINDYTMATWPNPRNLKYSYLPDATKYRLAPLDAFDENDTPIARVDFPTVLRPGTAVVVDVTMAL</sequence>
<evidence type="ECO:0000313" key="3">
    <source>
        <dbReference type="Proteomes" id="UP000054248"/>
    </source>
</evidence>
<reference evidence="2 3" key="1">
    <citation type="submission" date="2014-04" db="EMBL/GenBank/DDBJ databases">
        <authorList>
            <consortium name="DOE Joint Genome Institute"/>
            <person name="Kuo A."/>
            <person name="Girlanda M."/>
            <person name="Perotto S."/>
            <person name="Kohler A."/>
            <person name="Nagy L.G."/>
            <person name="Floudas D."/>
            <person name="Copeland A."/>
            <person name="Barry K.W."/>
            <person name="Cichocki N."/>
            <person name="Veneault-Fourrey C."/>
            <person name="LaButti K."/>
            <person name="Lindquist E.A."/>
            <person name="Lipzen A."/>
            <person name="Lundell T."/>
            <person name="Morin E."/>
            <person name="Murat C."/>
            <person name="Sun H."/>
            <person name="Tunlid A."/>
            <person name="Henrissat B."/>
            <person name="Grigoriev I.V."/>
            <person name="Hibbett D.S."/>
            <person name="Martin F."/>
            <person name="Nordberg H.P."/>
            <person name="Cantor M.N."/>
            <person name="Hua S.X."/>
        </authorList>
    </citation>
    <scope>NUCLEOTIDE SEQUENCE [LARGE SCALE GENOMIC DNA]</scope>
    <source>
        <strain evidence="2 3">MUT 4182</strain>
    </source>
</reference>
<reference evidence="3" key="2">
    <citation type="submission" date="2015-01" db="EMBL/GenBank/DDBJ databases">
        <title>Evolutionary Origins and Diversification of the Mycorrhizal Mutualists.</title>
        <authorList>
            <consortium name="DOE Joint Genome Institute"/>
            <consortium name="Mycorrhizal Genomics Consortium"/>
            <person name="Kohler A."/>
            <person name="Kuo A."/>
            <person name="Nagy L.G."/>
            <person name="Floudas D."/>
            <person name="Copeland A."/>
            <person name="Barry K.W."/>
            <person name="Cichocki N."/>
            <person name="Veneault-Fourrey C."/>
            <person name="LaButti K."/>
            <person name="Lindquist E.A."/>
            <person name="Lipzen A."/>
            <person name="Lundell T."/>
            <person name="Morin E."/>
            <person name="Murat C."/>
            <person name="Riley R."/>
            <person name="Ohm R."/>
            <person name="Sun H."/>
            <person name="Tunlid A."/>
            <person name="Henrissat B."/>
            <person name="Grigoriev I.V."/>
            <person name="Hibbett D.S."/>
            <person name="Martin F."/>
        </authorList>
    </citation>
    <scope>NUCLEOTIDE SEQUENCE [LARGE SCALE GENOMIC DNA]</scope>
    <source>
        <strain evidence="3">MUT 4182</strain>
    </source>
</reference>
<dbReference type="EMBL" id="KN823131">
    <property type="protein sequence ID" value="KIO21678.1"/>
    <property type="molecule type" value="Genomic_DNA"/>
</dbReference>
<feature type="compositionally biased region" description="Polar residues" evidence="1">
    <location>
        <begin position="211"/>
        <end position="221"/>
    </location>
</feature>
<evidence type="ECO:0000256" key="1">
    <source>
        <dbReference type="SAM" id="MobiDB-lite"/>
    </source>
</evidence>